<gene>
    <name evidence="1" type="ORF">BK809_0002172</name>
</gene>
<comment type="caution">
    <text evidence="1">The sequence shown here is derived from an EMBL/GenBank/DDBJ whole genome shotgun (WGS) entry which is preliminary data.</text>
</comment>
<dbReference type="OrthoDB" id="332863at2759"/>
<evidence type="ECO:0008006" key="3">
    <source>
        <dbReference type="Google" id="ProtNLM"/>
    </source>
</evidence>
<sequence>MLTVKALNADTSFLVTFSPSLAPRGVSAAQLPGSFTILVDPWLQGPAQILSSKFSVSQHKTQSCVSSLAELPEPGMVLISQDKPDHCHEETLKQLPPNSGSIILAAPAAAKKIRRWNHFPRGSVHALEPFSATDDSRIFRLEIPSFSSSGLPGEVTVALMCPKRDISGLHNAIGITYRAPTSALSPTRTAYIELPPTPPLSPSPSPALGRTSSMASLKISNPLPFPAPYSPRPLTPSSVTPLDRERTLSLLYSPHGVSYSVIEPYASTHLIQQSALPLTALLHSFDRVDNPWYLGGNIATGALGGSDIARQLMAKCWVGAHDEEKDNRGLSVIKLKVRRMDVAELQHSLEEGGIPTKVARLRPGADVKVRADEGLSVNGML</sequence>
<dbReference type="EMBL" id="MSZU01000081">
    <property type="protein sequence ID" value="OMP85960.1"/>
    <property type="molecule type" value="Genomic_DNA"/>
</dbReference>
<name>A0A1S8BEP2_9PEZI</name>
<dbReference type="Proteomes" id="UP000190776">
    <property type="component" value="Unassembled WGS sequence"/>
</dbReference>
<evidence type="ECO:0000313" key="2">
    <source>
        <dbReference type="Proteomes" id="UP000190776"/>
    </source>
</evidence>
<proteinExistence type="predicted"/>
<dbReference type="PANTHER" id="PTHR36142:SF5">
    <property type="entry name" value="METALLO-BETA-LACTAMASE DOMAIN-CONTAINING PROTEIN"/>
    <property type="match status" value="1"/>
</dbReference>
<dbReference type="Gene3D" id="3.60.15.10">
    <property type="entry name" value="Ribonuclease Z/Hydroxyacylglutathione hydrolase-like"/>
    <property type="match status" value="1"/>
</dbReference>
<dbReference type="PANTHER" id="PTHR36142">
    <property type="entry name" value="METALLO-HYDROLASE/OXIDOREDUCTASE SUPERFAMILY PROTEIN"/>
    <property type="match status" value="1"/>
</dbReference>
<accession>A0A1S8BEP2</accession>
<dbReference type="InterPro" id="IPR036866">
    <property type="entry name" value="RibonucZ/Hydroxyglut_hydro"/>
</dbReference>
<dbReference type="AlphaFoldDB" id="A0A1S8BEP2"/>
<organism evidence="1 2">
    <name type="scientific">Diplodia seriata</name>
    <dbReference type="NCBI Taxonomy" id="420778"/>
    <lineage>
        <taxon>Eukaryota</taxon>
        <taxon>Fungi</taxon>
        <taxon>Dikarya</taxon>
        <taxon>Ascomycota</taxon>
        <taxon>Pezizomycotina</taxon>
        <taxon>Dothideomycetes</taxon>
        <taxon>Dothideomycetes incertae sedis</taxon>
        <taxon>Botryosphaeriales</taxon>
        <taxon>Botryosphaeriaceae</taxon>
        <taxon>Diplodia</taxon>
    </lineage>
</organism>
<protein>
    <recommendedName>
        <fullName evidence="3">Beta-lactamase superfamily domain-containing protein</fullName>
    </recommendedName>
</protein>
<dbReference type="STRING" id="420778.A0A1S8BEP2"/>
<reference evidence="1 2" key="1">
    <citation type="submission" date="2017-01" db="EMBL/GenBank/DDBJ databases">
        <title>Draft genome sequence of Diplodia seriata F98.1, a fungal species involved in grapevine trunk diseases.</title>
        <authorList>
            <person name="Robert-Siegwald G."/>
            <person name="Vallet J."/>
            <person name="Abou-Mansour E."/>
            <person name="Xu J."/>
            <person name="Rey P."/>
            <person name="Bertsch C."/>
            <person name="Rego C."/>
            <person name="Larignon P."/>
            <person name="Fontaine F."/>
            <person name="Lebrun M.-H."/>
        </authorList>
    </citation>
    <scope>NUCLEOTIDE SEQUENCE [LARGE SCALE GENOMIC DNA]</scope>
    <source>
        <strain evidence="1 2">F98.1</strain>
    </source>
</reference>
<evidence type="ECO:0000313" key="1">
    <source>
        <dbReference type="EMBL" id="OMP85960.1"/>
    </source>
</evidence>